<evidence type="ECO:0000313" key="1">
    <source>
        <dbReference type="EMBL" id="MFC6673190.1"/>
    </source>
</evidence>
<comment type="caution">
    <text evidence="1">The sequence shown here is derived from an EMBL/GenBank/DDBJ whole genome shotgun (WGS) entry which is preliminary data.</text>
</comment>
<evidence type="ECO:0000313" key="2">
    <source>
        <dbReference type="Proteomes" id="UP001596422"/>
    </source>
</evidence>
<proteinExistence type="predicted"/>
<accession>A0ABW2A6M1</accession>
<reference evidence="2" key="1">
    <citation type="journal article" date="2019" name="Int. J. Syst. Evol. Microbiol.">
        <title>The Global Catalogue of Microorganisms (GCM) 10K type strain sequencing project: providing services to taxonomists for standard genome sequencing and annotation.</title>
        <authorList>
            <consortium name="The Broad Institute Genomics Platform"/>
            <consortium name="The Broad Institute Genome Sequencing Center for Infectious Disease"/>
            <person name="Wu L."/>
            <person name="Ma J."/>
        </authorList>
    </citation>
    <scope>NUCLEOTIDE SEQUENCE [LARGE SCALE GENOMIC DNA]</scope>
    <source>
        <strain evidence="2">NBRC 111756</strain>
    </source>
</reference>
<dbReference type="InterPro" id="IPR029068">
    <property type="entry name" value="Glyas_Bleomycin-R_OHBP_Dase"/>
</dbReference>
<dbReference type="EMBL" id="JBHSWE010000001">
    <property type="protein sequence ID" value="MFC6673190.1"/>
    <property type="molecule type" value="Genomic_DNA"/>
</dbReference>
<dbReference type="Gene3D" id="3.10.180.10">
    <property type="entry name" value="2,3-Dihydroxybiphenyl 1,2-Dioxygenase, domain 1"/>
    <property type="match status" value="1"/>
</dbReference>
<protein>
    <recommendedName>
        <fullName evidence="3">VOC family protein</fullName>
    </recommendedName>
</protein>
<dbReference type="Proteomes" id="UP001596422">
    <property type="component" value="Unassembled WGS sequence"/>
</dbReference>
<evidence type="ECO:0008006" key="3">
    <source>
        <dbReference type="Google" id="ProtNLM"/>
    </source>
</evidence>
<organism evidence="1 2">
    <name type="scientific">Marinobacterium aestuariivivens</name>
    <dbReference type="NCBI Taxonomy" id="1698799"/>
    <lineage>
        <taxon>Bacteria</taxon>
        <taxon>Pseudomonadati</taxon>
        <taxon>Pseudomonadota</taxon>
        <taxon>Gammaproteobacteria</taxon>
        <taxon>Oceanospirillales</taxon>
        <taxon>Oceanospirillaceae</taxon>
        <taxon>Marinobacterium</taxon>
    </lineage>
</organism>
<sequence>MTKRFHGNPCWYELATSKGSLQSAGDFYGKILGWTVEDAGMQGFDYHLAKSAGDNVAGLMVMPEDVADMPPSG</sequence>
<name>A0ABW2A6M1_9GAMM</name>
<dbReference type="RefSeq" id="WP_379913512.1">
    <property type="nucleotide sequence ID" value="NZ_JBHSWE010000001.1"/>
</dbReference>
<gene>
    <name evidence="1" type="ORF">ACFQDL_26205</name>
</gene>
<keyword evidence="2" id="KW-1185">Reference proteome</keyword>